<dbReference type="GO" id="GO:0004061">
    <property type="term" value="F:arylformamidase activity"/>
    <property type="evidence" value="ECO:0007669"/>
    <property type="project" value="InterPro"/>
</dbReference>
<proteinExistence type="predicted"/>
<gene>
    <name evidence="1" type="ORF">F1559_001678</name>
</gene>
<comment type="caution">
    <text evidence="1">The sequence shown here is derived from an EMBL/GenBank/DDBJ whole genome shotgun (WGS) entry which is preliminary data.</text>
</comment>
<name>A0A7J7ILV9_9RHOD</name>
<evidence type="ECO:0000313" key="1">
    <source>
        <dbReference type="EMBL" id="KAF6004102.1"/>
    </source>
</evidence>
<dbReference type="OrthoDB" id="10386438at2759"/>
<keyword evidence="2" id="KW-1185">Reference proteome</keyword>
<dbReference type="InterPro" id="IPR037175">
    <property type="entry name" value="KFase_sf"/>
</dbReference>
<dbReference type="Gene3D" id="3.50.30.50">
    <property type="entry name" value="Putative cyclase"/>
    <property type="match status" value="1"/>
</dbReference>
<protein>
    <submittedName>
        <fullName evidence="1">Uncharacterized protein</fullName>
    </submittedName>
</protein>
<evidence type="ECO:0000313" key="2">
    <source>
        <dbReference type="Proteomes" id="UP000530660"/>
    </source>
</evidence>
<sequence length="286" mass="31604">MSAVKDMFADAARTQVDWLDFTQRVRFQGDSVDACTAFGMDLPRCRWVLQAGGTGVNCAALENYIPHTCGTHTETVFHITHHRYMRQIVHQLPPPLGFFEAQVIPCRAEIVHSPSSSIAEWASYPSLEENDLVVGATEIARAIQALPSQNDTVEAVLLFVTGPDGATDWSDGAIDRPPYVTPAAITTLTNRFPRMQHLLTNLPSVDRRADGGLVCSHRAFFAPDMTDDQSPCQYVRRTLTELLRAPRNWPWPNGIEGIVCIAMAPIEGLDAIPSSVYFRARKPANS</sequence>
<dbReference type="AlphaFoldDB" id="A0A7J7ILV9"/>
<reference evidence="1 2" key="1">
    <citation type="journal article" date="2020" name="J. Phycol.">
        <title>Comparative genome analysis reveals Cyanidiococcus gen. nov., a new extremophilic red algal genus sister to Cyanidioschyzon (Cyanidioschyzonaceae, Rhodophyta).</title>
        <authorList>
            <person name="Liu S.-L."/>
            <person name="Chiang Y.-R."/>
            <person name="Yoon H.S."/>
            <person name="Fu H.-Y."/>
        </authorList>
    </citation>
    <scope>NUCLEOTIDE SEQUENCE [LARGE SCALE GENOMIC DNA]</scope>
    <source>
        <strain evidence="1 2">THAL066</strain>
    </source>
</reference>
<dbReference type="Proteomes" id="UP000530660">
    <property type="component" value="Unassembled WGS sequence"/>
</dbReference>
<dbReference type="EMBL" id="VWRR01000004">
    <property type="protein sequence ID" value="KAF6004102.1"/>
    <property type="molecule type" value="Genomic_DNA"/>
</dbReference>
<dbReference type="GO" id="GO:0019441">
    <property type="term" value="P:L-tryptophan catabolic process to kynurenine"/>
    <property type="evidence" value="ECO:0007669"/>
    <property type="project" value="InterPro"/>
</dbReference>
<organism evidence="1 2">
    <name type="scientific">Cyanidiococcus yangmingshanensis</name>
    <dbReference type="NCBI Taxonomy" id="2690220"/>
    <lineage>
        <taxon>Eukaryota</taxon>
        <taxon>Rhodophyta</taxon>
        <taxon>Bangiophyceae</taxon>
        <taxon>Cyanidiales</taxon>
        <taxon>Cyanidiaceae</taxon>
        <taxon>Cyanidiococcus</taxon>
    </lineage>
</organism>
<accession>A0A7J7ILV9</accession>